<proteinExistence type="predicted"/>
<feature type="compositionally biased region" description="Polar residues" evidence="1">
    <location>
        <begin position="9"/>
        <end position="22"/>
    </location>
</feature>
<dbReference type="RefSeq" id="XP_021574825.1">
    <property type="nucleotide sequence ID" value="XM_021719150.1"/>
</dbReference>
<keyword evidence="2" id="KW-1185">Reference proteome</keyword>
<dbReference type="GeneID" id="110596801"/>
<organism evidence="2 4">
    <name type="scientific">Carlito syrichta</name>
    <name type="common">Philippine tarsier</name>
    <name type="synonym">Tarsius syrichta</name>
    <dbReference type="NCBI Taxonomy" id="1868482"/>
    <lineage>
        <taxon>Eukaryota</taxon>
        <taxon>Metazoa</taxon>
        <taxon>Chordata</taxon>
        <taxon>Craniata</taxon>
        <taxon>Vertebrata</taxon>
        <taxon>Euteleostomi</taxon>
        <taxon>Mammalia</taxon>
        <taxon>Eutheria</taxon>
        <taxon>Euarchontoglires</taxon>
        <taxon>Primates</taxon>
        <taxon>Haplorrhini</taxon>
        <taxon>Tarsiiformes</taxon>
        <taxon>Tarsiidae</taxon>
        <taxon>Carlito</taxon>
    </lineage>
</organism>
<reference evidence="3 4" key="1">
    <citation type="submission" date="2025-04" db="UniProtKB">
        <authorList>
            <consortium name="RefSeq"/>
        </authorList>
    </citation>
    <scope>IDENTIFICATION</scope>
</reference>
<dbReference type="KEGG" id="csyr:110596801"/>
<accession>A0A3Q0EKJ9</accession>
<dbReference type="Proteomes" id="UP000189704">
    <property type="component" value="Unplaced"/>
</dbReference>
<evidence type="ECO:0000313" key="4">
    <source>
        <dbReference type="RefSeq" id="XP_021574825.1"/>
    </source>
</evidence>
<dbReference type="RefSeq" id="XP_021574824.1">
    <property type="nucleotide sequence ID" value="XM_021719149.1"/>
</dbReference>
<evidence type="ECO:0000313" key="2">
    <source>
        <dbReference type="Proteomes" id="UP000189704"/>
    </source>
</evidence>
<gene>
    <name evidence="3 4" type="primary">LOC110596801</name>
</gene>
<dbReference type="AlphaFoldDB" id="A0A3Q0EKJ9"/>
<feature type="region of interest" description="Disordered" evidence="1">
    <location>
        <begin position="168"/>
        <end position="199"/>
    </location>
</feature>
<name>A0A3Q0EKJ9_CARSF</name>
<feature type="region of interest" description="Disordered" evidence="1">
    <location>
        <begin position="1"/>
        <end position="22"/>
    </location>
</feature>
<evidence type="ECO:0000256" key="1">
    <source>
        <dbReference type="SAM" id="MobiDB-lite"/>
    </source>
</evidence>
<sequence>MWMAHLGVNDQNTRRAGSPVPSLQTDFRKLSLYCKHSPKALGRVLTALSPGGSSIAISARGHSLQSLRAAEGHGTGMRAAGTGAAASTAWHAEEPGARGATLGVRWSAPLHATAALGCSSQVFHEHGRCGRTSTVSDRNGAREQPHPRPLPLRSAWLGLSVGVRAWRAGGDRSDQRPEQKERLGRGSPSGRTRWARPLPSVARGCCPGPPALGERGGPEGLGLVAWCHCRALTR</sequence>
<feature type="region of interest" description="Disordered" evidence="1">
    <location>
        <begin position="129"/>
        <end position="153"/>
    </location>
</feature>
<evidence type="ECO:0000313" key="3">
    <source>
        <dbReference type="RefSeq" id="XP_021574824.1"/>
    </source>
</evidence>
<feature type="compositionally biased region" description="Basic and acidic residues" evidence="1">
    <location>
        <begin position="169"/>
        <end position="184"/>
    </location>
</feature>
<protein>
    <submittedName>
        <fullName evidence="3 4">Uncharacterized protein LOC110596801</fullName>
    </submittedName>
</protein>